<keyword evidence="2" id="KW-0732">Signal</keyword>
<reference evidence="4 5" key="1">
    <citation type="submission" date="2024-10" db="EMBL/GenBank/DDBJ databases">
        <authorList>
            <person name="Kim D."/>
        </authorList>
    </citation>
    <scope>NUCLEOTIDE SEQUENCE [LARGE SCALE GENOMIC DNA]</scope>
    <source>
        <strain evidence="4">BH-2024</strain>
    </source>
</reference>
<evidence type="ECO:0000256" key="2">
    <source>
        <dbReference type="SAM" id="SignalP"/>
    </source>
</evidence>
<evidence type="ECO:0000256" key="1">
    <source>
        <dbReference type="SAM" id="MobiDB-lite"/>
    </source>
</evidence>
<evidence type="ECO:0000313" key="4">
    <source>
        <dbReference type="EMBL" id="KAL3123095.1"/>
    </source>
</evidence>
<keyword evidence="5" id="KW-1185">Reference proteome</keyword>
<proteinExistence type="predicted"/>
<dbReference type="Proteomes" id="UP001620626">
    <property type="component" value="Unassembled WGS sequence"/>
</dbReference>
<dbReference type="InterPro" id="IPR024445">
    <property type="entry name" value="Tnp_ISXO2-like"/>
</dbReference>
<dbReference type="PANTHER" id="PTHR47163:SF2">
    <property type="entry name" value="SI:DKEY-17M8.2"/>
    <property type="match status" value="1"/>
</dbReference>
<accession>A0ABD2M6E3</accession>
<feature type="compositionally biased region" description="Basic and acidic residues" evidence="1">
    <location>
        <begin position="403"/>
        <end position="414"/>
    </location>
</feature>
<sequence>MMLLVFLLLFSSVFIETECLTPTELFNSLIIRLSSSSPISSSNDDQLGSTSSSVLPQNPPVVELPLANAQMLQQWVGQVAQQIVVEDGTFAGHYSCVAKKDMEKASLSVGLPKKQLNANALFLLGDEFAKLGEQKFHFFKMLFAFGALLSAEIGQQSSSRESSFTRMFLKAYECAANKKFVGNEKNFLPFAIISKMEGQTEQLNIVKICLEKQNEESAKNGLTADGRLQIHKDLALLSALNIEMTARDVIEFASFLHYALLNDLITESSSYNLYLLSKGISYTRNPFEKRFLAKNGLTIENIGQDPVKYRRIAYQLLIWLRNWGQNDLKKISEEQNYEIQLSMREKCVFGIFTRNLMRRMANYELLNEYFGELNSAGLPGIVQIEQAFFEKLSEQNCKISKNGRTEENEEKREEGMDEDETANAEEKHEHDEDGRIYLHFDEAIQIEWNIWKAIMGDNITINAIWNRRKLLHFFGDEQKVINWSLENGLLSNVRYCYGKRPTQHYKNEMRFDKNRGRAGSFICSTCRAEKALFVDSWFENAHMPLSKILSIMYSFAHQEKYNKCIIETMESENDTMLGRDSVAAWYHYCREMIVDDFLQREQERGQIGGRGSIVQLDESKFGKRKFNRGRRIEGHWVIGMIENDSEDFRVVVCPDNVRSADVLLQIIQKHVAVGTEIHTDMWRAYSRLNEHGFLHKIVNHSDPEHRFIAEDGTHTQRIEAQWRPAKDWFRERRVPGFRFADTLVEYQWRREVKKNGFDAFDQLLSAVKRYYTQK</sequence>
<dbReference type="InterPro" id="IPR053164">
    <property type="entry name" value="IS1016-like_transposase"/>
</dbReference>
<dbReference type="SMART" id="SM01126">
    <property type="entry name" value="DDE_Tnp_IS1595"/>
    <property type="match status" value="1"/>
</dbReference>
<feature type="signal peptide" evidence="2">
    <location>
        <begin position="1"/>
        <end position="19"/>
    </location>
</feature>
<feature type="region of interest" description="Disordered" evidence="1">
    <location>
        <begin position="400"/>
        <end position="430"/>
    </location>
</feature>
<name>A0ABD2M6E3_9BILA</name>
<gene>
    <name evidence="4" type="ORF">niasHT_006123</name>
</gene>
<evidence type="ECO:0000259" key="3">
    <source>
        <dbReference type="SMART" id="SM01126"/>
    </source>
</evidence>
<evidence type="ECO:0000313" key="5">
    <source>
        <dbReference type="Proteomes" id="UP001620626"/>
    </source>
</evidence>
<feature type="domain" description="ISXO2-like transposase" evidence="3">
    <location>
        <begin position="606"/>
        <end position="751"/>
    </location>
</feature>
<organism evidence="4 5">
    <name type="scientific">Heterodera trifolii</name>
    <dbReference type="NCBI Taxonomy" id="157864"/>
    <lineage>
        <taxon>Eukaryota</taxon>
        <taxon>Metazoa</taxon>
        <taxon>Ecdysozoa</taxon>
        <taxon>Nematoda</taxon>
        <taxon>Chromadorea</taxon>
        <taxon>Rhabditida</taxon>
        <taxon>Tylenchina</taxon>
        <taxon>Tylenchomorpha</taxon>
        <taxon>Tylenchoidea</taxon>
        <taxon>Heteroderidae</taxon>
        <taxon>Heteroderinae</taxon>
        <taxon>Heterodera</taxon>
    </lineage>
</organism>
<dbReference type="PANTHER" id="PTHR47163">
    <property type="entry name" value="DDE_TNP_IS1595 DOMAIN-CONTAINING PROTEIN"/>
    <property type="match status" value="1"/>
</dbReference>
<dbReference type="AlphaFoldDB" id="A0ABD2M6E3"/>
<protein>
    <recommendedName>
        <fullName evidence="3">ISXO2-like transposase domain-containing protein</fullName>
    </recommendedName>
</protein>
<dbReference type="Pfam" id="PF12762">
    <property type="entry name" value="DDE_Tnp_IS1595"/>
    <property type="match status" value="1"/>
</dbReference>
<dbReference type="EMBL" id="JBICBT010000113">
    <property type="protein sequence ID" value="KAL3123095.1"/>
    <property type="molecule type" value="Genomic_DNA"/>
</dbReference>
<feature type="chain" id="PRO_5044776494" description="ISXO2-like transposase domain-containing protein" evidence="2">
    <location>
        <begin position="20"/>
        <end position="774"/>
    </location>
</feature>
<comment type="caution">
    <text evidence="4">The sequence shown here is derived from an EMBL/GenBank/DDBJ whole genome shotgun (WGS) entry which is preliminary data.</text>
</comment>